<evidence type="ECO:0000313" key="1">
    <source>
        <dbReference type="EMBL" id="SMC68263.1"/>
    </source>
</evidence>
<keyword evidence="2" id="KW-1185">Reference proteome</keyword>
<comment type="caution">
    <text evidence="1">The sequence shown here is derived from an EMBL/GenBank/DDBJ whole genome shotgun (WGS) entry which is preliminary data.</text>
</comment>
<dbReference type="Proteomes" id="UP000192328">
    <property type="component" value="Unassembled WGS sequence"/>
</dbReference>
<sequence length="258" mass="28148">MKKLLALVLTLCLALGVSLASAETFKMGIDPEYDPFSYMGNDGDYTGFDVAVCKAACELAGLEWEAVPVDWDFKLQMLDAKDVDCVWSGMTIKQSMIDAGYVLSAPYYESWQVLVVRADSGIETSADLAGKVVAVQLGTSGQDLLEGDLTDLSSTFSALTTLSSFNLCFKELEGNAADAVFVDFPVAEKYVAEHPELKILDEKLGFEEYGICFRKDDTELCKKIEDAVAELVASGKYAEIAAEYPNIVDNLIFLKNAE</sequence>
<proteinExistence type="predicted"/>
<protein>
    <submittedName>
        <fullName evidence="1">Amino acid ABC transporter substrate-binding protein, PAAT family</fullName>
    </submittedName>
</protein>
<evidence type="ECO:0000313" key="2">
    <source>
        <dbReference type="Proteomes" id="UP000192328"/>
    </source>
</evidence>
<name>A0AC61PMH0_9FIRM</name>
<gene>
    <name evidence="1" type="ORF">SAMN06297397_1996</name>
</gene>
<reference evidence="1" key="1">
    <citation type="submission" date="2017-04" db="EMBL/GenBank/DDBJ databases">
        <authorList>
            <person name="Varghese N."/>
            <person name="Submissions S."/>
        </authorList>
    </citation>
    <scope>NUCLEOTIDE SEQUENCE</scope>
    <source>
        <strain evidence="1">WTE2008</strain>
    </source>
</reference>
<organism evidence="1 2">
    <name type="scientific">Aristaeella lactis</name>
    <dbReference type="NCBI Taxonomy" id="3046383"/>
    <lineage>
        <taxon>Bacteria</taxon>
        <taxon>Bacillati</taxon>
        <taxon>Bacillota</taxon>
        <taxon>Clostridia</taxon>
        <taxon>Eubacteriales</taxon>
        <taxon>Aristaeellaceae</taxon>
        <taxon>Aristaeella</taxon>
    </lineage>
</organism>
<dbReference type="EMBL" id="FWXZ01000003">
    <property type="protein sequence ID" value="SMC68263.1"/>
    <property type="molecule type" value="Genomic_DNA"/>
</dbReference>
<accession>A0AC61PMH0</accession>